<organism evidence="1 2">
    <name type="scientific">Candidatus Agrococcus pullicola</name>
    <dbReference type="NCBI Taxonomy" id="2838429"/>
    <lineage>
        <taxon>Bacteria</taxon>
        <taxon>Bacillati</taxon>
        <taxon>Actinomycetota</taxon>
        <taxon>Actinomycetes</taxon>
        <taxon>Micrococcales</taxon>
        <taxon>Microbacteriaceae</taxon>
        <taxon>Agrococcus</taxon>
    </lineage>
</organism>
<evidence type="ECO:0000313" key="2">
    <source>
        <dbReference type="Proteomes" id="UP000824005"/>
    </source>
</evidence>
<name>A0A9D2C8T6_9MICO</name>
<dbReference type="AlphaFoldDB" id="A0A9D2C8T6"/>
<reference evidence="1" key="1">
    <citation type="journal article" date="2021" name="PeerJ">
        <title>Extensive microbial diversity within the chicken gut microbiome revealed by metagenomics and culture.</title>
        <authorList>
            <person name="Gilroy R."/>
            <person name="Ravi A."/>
            <person name="Getino M."/>
            <person name="Pursley I."/>
            <person name="Horton D.L."/>
            <person name="Alikhan N.F."/>
            <person name="Baker D."/>
            <person name="Gharbi K."/>
            <person name="Hall N."/>
            <person name="Watson M."/>
            <person name="Adriaenssens E.M."/>
            <person name="Foster-Nyarko E."/>
            <person name="Jarju S."/>
            <person name="Secka A."/>
            <person name="Antonio M."/>
            <person name="Oren A."/>
            <person name="Chaudhuri R.R."/>
            <person name="La Ragione R."/>
            <person name="Hildebrand F."/>
            <person name="Pallen M.J."/>
        </authorList>
    </citation>
    <scope>NUCLEOTIDE SEQUENCE</scope>
    <source>
        <strain evidence="1">ChiGjej1B1-98</strain>
    </source>
</reference>
<accession>A0A9D2C8T6</accession>
<evidence type="ECO:0000313" key="1">
    <source>
        <dbReference type="EMBL" id="HIY65567.1"/>
    </source>
</evidence>
<reference evidence="1" key="2">
    <citation type="submission" date="2021-04" db="EMBL/GenBank/DDBJ databases">
        <authorList>
            <person name="Gilroy R."/>
        </authorList>
    </citation>
    <scope>NUCLEOTIDE SEQUENCE</scope>
    <source>
        <strain evidence="1">ChiGjej1B1-98</strain>
    </source>
</reference>
<dbReference type="EMBL" id="DXDC01000137">
    <property type="protein sequence ID" value="HIY65567.1"/>
    <property type="molecule type" value="Genomic_DNA"/>
</dbReference>
<protein>
    <submittedName>
        <fullName evidence="1">Uncharacterized protein</fullName>
    </submittedName>
</protein>
<feature type="non-terminal residue" evidence="1">
    <location>
        <position position="63"/>
    </location>
</feature>
<dbReference type="Proteomes" id="UP000824005">
    <property type="component" value="Unassembled WGS sequence"/>
</dbReference>
<gene>
    <name evidence="1" type="ORF">H9830_04750</name>
</gene>
<proteinExistence type="predicted"/>
<sequence length="63" mass="7020">MTDREVLAAEFALHDAQEVVASELGFRSWSELKENPPVSVTDTSSHRLQRASAQLFVTDFARA</sequence>
<comment type="caution">
    <text evidence="1">The sequence shown here is derived from an EMBL/GenBank/DDBJ whole genome shotgun (WGS) entry which is preliminary data.</text>
</comment>